<dbReference type="InterPro" id="IPR000871">
    <property type="entry name" value="Beta-lactam_class-A"/>
</dbReference>
<keyword evidence="7" id="KW-1185">Reference proteome</keyword>
<dbReference type="EMBL" id="BAABFT010000026">
    <property type="protein sequence ID" value="GAA4340591.1"/>
    <property type="molecule type" value="Genomic_DNA"/>
</dbReference>
<dbReference type="PANTHER" id="PTHR35333">
    <property type="entry name" value="BETA-LACTAMASE"/>
    <property type="match status" value="1"/>
</dbReference>
<dbReference type="EC" id="3.5.2.6" evidence="3"/>
<dbReference type="NCBIfam" id="NF012099">
    <property type="entry name" value="SubclassA2"/>
    <property type="match status" value="1"/>
</dbReference>
<accession>A0ABP8HKF3</accession>
<reference evidence="7" key="1">
    <citation type="journal article" date="2019" name="Int. J. Syst. Evol. Microbiol.">
        <title>The Global Catalogue of Microorganisms (GCM) 10K type strain sequencing project: providing services to taxonomists for standard genome sequencing and annotation.</title>
        <authorList>
            <consortium name="The Broad Institute Genomics Platform"/>
            <consortium name="The Broad Institute Genome Sequencing Center for Infectious Disease"/>
            <person name="Wu L."/>
            <person name="Ma J."/>
        </authorList>
    </citation>
    <scope>NUCLEOTIDE SEQUENCE [LARGE SCALE GENOMIC DNA]</scope>
    <source>
        <strain evidence="7">JCM 17705</strain>
    </source>
</reference>
<keyword evidence="4" id="KW-0732">Signal</keyword>
<proteinExistence type="inferred from homology"/>
<evidence type="ECO:0000313" key="6">
    <source>
        <dbReference type="EMBL" id="GAA4340591.1"/>
    </source>
</evidence>
<feature type="signal peptide" evidence="4">
    <location>
        <begin position="1"/>
        <end position="21"/>
    </location>
</feature>
<dbReference type="Proteomes" id="UP001500582">
    <property type="component" value="Unassembled WGS sequence"/>
</dbReference>
<feature type="chain" id="PRO_5045038684" description="beta-lactamase" evidence="4">
    <location>
        <begin position="22"/>
        <end position="299"/>
    </location>
</feature>
<comment type="caution">
    <text evidence="6">The sequence shown here is derived from an EMBL/GenBank/DDBJ whole genome shotgun (WGS) entry which is preliminary data.</text>
</comment>
<gene>
    <name evidence="6" type="ORF">GCM10023149_52140</name>
</gene>
<dbReference type="InterPro" id="IPR045155">
    <property type="entry name" value="Beta-lactam_cat"/>
</dbReference>
<comment type="similarity">
    <text evidence="2">Belongs to the class-A beta-lactamase family.</text>
</comment>
<evidence type="ECO:0000313" key="7">
    <source>
        <dbReference type="Proteomes" id="UP001500582"/>
    </source>
</evidence>
<sequence length="299" mass="32530">MNNLFKTIGFAIICLILPASALKAQQKTLRQQIQQVAATIDGKVGVAIINLKTNDTLTLNGYNAMVMHSVMKLPIAMAVLHEIDKGKLQLNQQLYIAKAELLKDTWSPLRDKYPNGNVKVPLSTLLSYMVSQSDNNACDILLARIGGPAVVERYIHSLGIKNIAIKTSEAQMATAWNVQYSNWCYATAITGLLKLIDKGSVLSKPSNAFLYKILRETTTGPKRLRGLLPADAIVAHKTGSSGTNDKGLSPATNDAGIITLPNGQQIAIAVLITDTYADEAKREGVIAKISRLVWDNYNK</sequence>
<dbReference type="InterPro" id="IPR012338">
    <property type="entry name" value="Beta-lactam/transpept-like"/>
</dbReference>
<dbReference type="Pfam" id="PF13354">
    <property type="entry name" value="Beta-lactamase2"/>
    <property type="match status" value="1"/>
</dbReference>
<name>A0ABP8HKF3_9SPHI</name>
<organism evidence="6 7">
    <name type="scientific">Mucilaginibacter gynuensis</name>
    <dbReference type="NCBI Taxonomy" id="1302236"/>
    <lineage>
        <taxon>Bacteria</taxon>
        <taxon>Pseudomonadati</taxon>
        <taxon>Bacteroidota</taxon>
        <taxon>Sphingobacteriia</taxon>
        <taxon>Sphingobacteriales</taxon>
        <taxon>Sphingobacteriaceae</taxon>
        <taxon>Mucilaginibacter</taxon>
    </lineage>
</organism>
<dbReference type="Gene3D" id="3.40.710.10">
    <property type="entry name" value="DD-peptidase/beta-lactamase superfamily"/>
    <property type="match status" value="1"/>
</dbReference>
<evidence type="ECO:0000256" key="3">
    <source>
        <dbReference type="ARBA" id="ARBA00012865"/>
    </source>
</evidence>
<dbReference type="NCBIfam" id="NF033103">
    <property type="entry name" value="bla_class_A"/>
    <property type="match status" value="1"/>
</dbReference>
<evidence type="ECO:0000256" key="1">
    <source>
        <dbReference type="ARBA" id="ARBA00001526"/>
    </source>
</evidence>
<protein>
    <recommendedName>
        <fullName evidence="3">beta-lactamase</fullName>
        <ecNumber evidence="3">3.5.2.6</ecNumber>
    </recommendedName>
</protein>
<evidence type="ECO:0000256" key="2">
    <source>
        <dbReference type="ARBA" id="ARBA00009009"/>
    </source>
</evidence>
<dbReference type="RefSeq" id="WP_345214173.1">
    <property type="nucleotide sequence ID" value="NZ_BAABFT010000026.1"/>
</dbReference>
<feature type="domain" description="Beta-lactamase class A catalytic" evidence="5">
    <location>
        <begin position="45"/>
        <end position="271"/>
    </location>
</feature>
<dbReference type="PRINTS" id="PR00118">
    <property type="entry name" value="BLACTAMASEA"/>
</dbReference>
<dbReference type="PANTHER" id="PTHR35333:SF3">
    <property type="entry name" value="BETA-LACTAMASE-TYPE TRANSPEPTIDASE FOLD CONTAINING PROTEIN"/>
    <property type="match status" value="1"/>
</dbReference>
<comment type="catalytic activity">
    <reaction evidence="1">
        <text>a beta-lactam + H2O = a substituted beta-amino acid</text>
        <dbReference type="Rhea" id="RHEA:20401"/>
        <dbReference type="ChEBI" id="CHEBI:15377"/>
        <dbReference type="ChEBI" id="CHEBI:35627"/>
        <dbReference type="ChEBI" id="CHEBI:140347"/>
        <dbReference type="EC" id="3.5.2.6"/>
    </reaction>
</comment>
<evidence type="ECO:0000259" key="5">
    <source>
        <dbReference type="Pfam" id="PF13354"/>
    </source>
</evidence>
<evidence type="ECO:0000256" key="4">
    <source>
        <dbReference type="SAM" id="SignalP"/>
    </source>
</evidence>
<dbReference type="SUPFAM" id="SSF56601">
    <property type="entry name" value="beta-lactamase/transpeptidase-like"/>
    <property type="match status" value="1"/>
</dbReference>